<protein>
    <recommendedName>
        <fullName evidence="3">Transposase (putative) YhgA-like domain-containing protein</fullName>
    </recommendedName>
</protein>
<reference evidence="1 2" key="1">
    <citation type="submission" date="2011-08" db="EMBL/GenBank/DDBJ databases">
        <title>The Genome Sequence of Clostridium hathewayi WAL-18680.</title>
        <authorList>
            <consortium name="The Broad Institute Genome Sequencing Platform"/>
            <person name="Earl A."/>
            <person name="Ward D."/>
            <person name="Feldgarden M."/>
            <person name="Gevers D."/>
            <person name="Finegold S.M."/>
            <person name="Summanen P.H."/>
            <person name="Molitoris D.R."/>
            <person name="Song M."/>
            <person name="Daigneault M."/>
            <person name="Allen-Vercoe E."/>
            <person name="Young S.K."/>
            <person name="Zeng Q."/>
            <person name="Gargeya S."/>
            <person name="Fitzgerald M."/>
            <person name="Haas B."/>
            <person name="Abouelleil A."/>
            <person name="Alvarado L."/>
            <person name="Arachchi H.M."/>
            <person name="Berlin A."/>
            <person name="Brown A."/>
            <person name="Chapman S.B."/>
            <person name="Chen Z."/>
            <person name="Dunbar C."/>
            <person name="Freedman E."/>
            <person name="Gearin G."/>
            <person name="Gellesch M."/>
            <person name="Goldberg J."/>
            <person name="Griggs A."/>
            <person name="Gujja S."/>
            <person name="Heiman D."/>
            <person name="Howarth C."/>
            <person name="Larson L."/>
            <person name="Lui A."/>
            <person name="MacDonald P.J.P."/>
            <person name="Montmayeur A."/>
            <person name="Murphy C."/>
            <person name="Neiman D."/>
            <person name="Pearson M."/>
            <person name="Priest M."/>
            <person name="Roberts A."/>
            <person name="Saif S."/>
            <person name="Shea T."/>
            <person name="Shenoy N."/>
            <person name="Sisk P."/>
            <person name="Stolte C."/>
            <person name="Sykes S."/>
            <person name="Wortman J."/>
            <person name="Nusbaum C."/>
            <person name="Birren B."/>
        </authorList>
    </citation>
    <scope>NUCLEOTIDE SEQUENCE [LARGE SCALE GENOMIC DNA]</scope>
    <source>
        <strain evidence="1 2">WAL-18680</strain>
    </source>
</reference>
<dbReference type="OrthoDB" id="1957898at2"/>
<dbReference type="RefSeq" id="WP_006781250.1">
    <property type="nucleotide sequence ID" value="NZ_CP040506.1"/>
</dbReference>
<evidence type="ECO:0000313" key="2">
    <source>
        <dbReference type="Proteomes" id="UP000005384"/>
    </source>
</evidence>
<comment type="caution">
    <text evidence="1">The sequence shown here is derived from an EMBL/GenBank/DDBJ whole genome shotgun (WGS) entry which is preliminary data.</text>
</comment>
<keyword evidence="2" id="KW-1185">Reference proteome</keyword>
<sequence>MAELDYTINHLIMKKSYFADLINGGIFHGKQVLKAEELELMPDKSGLLYVDSKGKKRTLHRYRDVVMKAPFGTYFVVMACETQREEHYAMPVRTMIYDALNYMEQLQELETVHKDKGELKDSKEFLSGITKEDRIVPVISVVLYLGDDWDGNRCLYDMMGIDEQQTQTEDMEMLRNYIPDYHINLIQANQIEHVEKFKTDLQYIFGMLKYNTEKTLLYDYVKKNREALNHMDADAMMAMWSLLGEQKRLQKLIGGEEGKEKKDMCKAIDELIADGEAAGEAKGERRLSELILLLTRQKRQDLIVKAASDEKLRKKLYEKYHL</sequence>
<dbReference type="PATRIC" id="fig|742737.3.peg.3248"/>
<evidence type="ECO:0000313" key="1">
    <source>
        <dbReference type="EMBL" id="EHI58755.1"/>
    </source>
</evidence>
<proteinExistence type="predicted"/>
<organism evidence="1 2">
    <name type="scientific">Hungatella hathewayi WAL-18680</name>
    <dbReference type="NCBI Taxonomy" id="742737"/>
    <lineage>
        <taxon>Bacteria</taxon>
        <taxon>Bacillati</taxon>
        <taxon>Bacillota</taxon>
        <taxon>Clostridia</taxon>
        <taxon>Lachnospirales</taxon>
        <taxon>Lachnospiraceae</taxon>
        <taxon>Hungatella</taxon>
    </lineage>
</organism>
<accession>G5IIE3</accession>
<evidence type="ECO:0008006" key="3">
    <source>
        <dbReference type="Google" id="ProtNLM"/>
    </source>
</evidence>
<dbReference type="Proteomes" id="UP000005384">
    <property type="component" value="Unassembled WGS sequence"/>
</dbReference>
<dbReference type="HOGENOM" id="CLU_066636_0_0_9"/>
<dbReference type="AlphaFoldDB" id="G5IIE3"/>
<dbReference type="EMBL" id="ADLN01000090">
    <property type="protein sequence ID" value="EHI58755.1"/>
    <property type="molecule type" value="Genomic_DNA"/>
</dbReference>
<name>G5IIE3_9FIRM</name>
<gene>
    <name evidence="1" type="ORF">HMPREF9473_03271</name>
</gene>